<name>A0ABR4GWD8_9EURO</name>
<dbReference type="Pfam" id="PF10056">
    <property type="entry name" value="DUF2293"/>
    <property type="match status" value="1"/>
</dbReference>
<feature type="region of interest" description="Disordered" evidence="1">
    <location>
        <begin position="357"/>
        <end position="392"/>
    </location>
</feature>
<comment type="caution">
    <text evidence="3">The sequence shown here is derived from an EMBL/GenBank/DDBJ whole genome shotgun (WGS) entry which is preliminary data.</text>
</comment>
<protein>
    <recommendedName>
        <fullName evidence="2">DUF2293 domain-containing protein</fullName>
    </recommendedName>
</protein>
<evidence type="ECO:0000313" key="4">
    <source>
        <dbReference type="Proteomes" id="UP001610334"/>
    </source>
</evidence>
<feature type="region of interest" description="Disordered" evidence="1">
    <location>
        <begin position="671"/>
        <end position="730"/>
    </location>
</feature>
<dbReference type="InterPro" id="IPR018744">
    <property type="entry name" value="DUF2293"/>
</dbReference>
<feature type="compositionally biased region" description="Basic and acidic residues" evidence="1">
    <location>
        <begin position="493"/>
        <end position="503"/>
    </location>
</feature>
<feature type="compositionally biased region" description="Basic and acidic residues" evidence="1">
    <location>
        <begin position="375"/>
        <end position="392"/>
    </location>
</feature>
<feature type="compositionally biased region" description="Polar residues" evidence="1">
    <location>
        <begin position="681"/>
        <end position="700"/>
    </location>
</feature>
<proteinExistence type="predicted"/>
<reference evidence="3 4" key="1">
    <citation type="submission" date="2024-07" db="EMBL/GenBank/DDBJ databases">
        <title>Section-level genome sequencing and comparative genomics of Aspergillus sections Usti and Cavernicolus.</title>
        <authorList>
            <consortium name="Lawrence Berkeley National Laboratory"/>
            <person name="Nybo J.L."/>
            <person name="Vesth T.C."/>
            <person name="Theobald S."/>
            <person name="Frisvad J.C."/>
            <person name="Larsen T.O."/>
            <person name="Kjaerboelling I."/>
            <person name="Rothschild-Mancinelli K."/>
            <person name="Lyhne E.K."/>
            <person name="Kogle M.E."/>
            <person name="Barry K."/>
            <person name="Clum A."/>
            <person name="Na H."/>
            <person name="Ledsgaard L."/>
            <person name="Lin J."/>
            <person name="Lipzen A."/>
            <person name="Kuo A."/>
            <person name="Riley R."/>
            <person name="Mondo S."/>
            <person name="Labutti K."/>
            <person name="Haridas S."/>
            <person name="Pangalinan J."/>
            <person name="Salamov A.A."/>
            <person name="Simmons B.A."/>
            <person name="Magnuson J.K."/>
            <person name="Chen J."/>
            <person name="Drula E."/>
            <person name="Henrissat B."/>
            <person name="Wiebenga A."/>
            <person name="Lubbers R.J."/>
            <person name="Gomes A.C."/>
            <person name="Makela M.R."/>
            <person name="Stajich J."/>
            <person name="Grigoriev I.V."/>
            <person name="Mortensen U.H."/>
            <person name="De Vries R.P."/>
            <person name="Baker S.E."/>
            <person name="Andersen M.R."/>
        </authorList>
    </citation>
    <scope>NUCLEOTIDE SEQUENCE [LARGE SCALE GENOMIC DNA]</scope>
    <source>
        <strain evidence="3 4">CBS 588.65</strain>
    </source>
</reference>
<keyword evidence="4" id="KW-1185">Reference proteome</keyword>
<feature type="region of interest" description="Disordered" evidence="1">
    <location>
        <begin position="594"/>
        <end position="615"/>
    </location>
</feature>
<feature type="region of interest" description="Disordered" evidence="1">
    <location>
        <begin position="1"/>
        <end position="25"/>
    </location>
</feature>
<feature type="compositionally biased region" description="Polar residues" evidence="1">
    <location>
        <begin position="7"/>
        <end position="18"/>
    </location>
</feature>
<organism evidence="3 4">
    <name type="scientific">Aspergillus granulosus</name>
    <dbReference type="NCBI Taxonomy" id="176169"/>
    <lineage>
        <taxon>Eukaryota</taxon>
        <taxon>Fungi</taxon>
        <taxon>Dikarya</taxon>
        <taxon>Ascomycota</taxon>
        <taxon>Pezizomycotina</taxon>
        <taxon>Eurotiomycetes</taxon>
        <taxon>Eurotiomycetidae</taxon>
        <taxon>Eurotiales</taxon>
        <taxon>Aspergillaceae</taxon>
        <taxon>Aspergillus</taxon>
        <taxon>Aspergillus subgen. Nidulantes</taxon>
    </lineage>
</organism>
<feature type="domain" description="DUF2293" evidence="2">
    <location>
        <begin position="159"/>
        <end position="241"/>
    </location>
</feature>
<sequence length="935" mass="105444">MTRVTRRSTSVLARQSPSRVAKRNSRKHKVILESVTQAKKKLWTVISFETTAPAGYTFIPAGNPHFTTACKELCRKDGMKVYAVSTTPHLHTHGLSQHVHRIGYHFPSAIVAAVCMDRGLYLTSAGKTVPFYSLGNGTGPAQTNSDSQITINTEARDVLKDLFPNIPDNDLNQIIKTAFQKGQRKVGTAVELPLARRAQLAVVAHIRHIYTNYDRLLKSTSFHEARASVEQPTLAKLVEWRGDDENGKTVLEDVFREVIVISDDEESDIEGEPQPLHGRDTSIEVISSNPVVEELQMRPLNHGSAAPRETQAENLEDDAQPGFRFIPEVPRRTKVDRRGFSRYQAWDRAINRYKKFTGGSGQQALSYSAGGPFQENRRFDRDPPSRPPLETRHSSVAPFVIPNQRAATTNLGQPALQPVREHHVSIRASTASVLTLDEWYESYTLPNKRNEAPIPLNPSNLIPLERASIHDAVRPSFPHSDLSTRPVFVSGPKDLHERTEDTLRSPPRPPGHLHSRNVSQPDRVLPSIETPLPVEIKRPNSGHIDHITKRLSGAFSFRSVTPHRQVHQDFSNHHIPQDPAQDQASKRRRVAYYEPIPTEKPLSTNTPPTLSAYPGDRYAATTQSVHNGPHARRRCFASVEPPRIAEHRPDNVQDPHMSFTRFDHEPQILAHQGPTKDYDTQPLSSSRPVNPQVPHQRSPGQPQPRVKADTRYGHPVSSSGHDRTFQPRSLDVPEPRTFQGVHEHTASGVRAPEVAGPQYEPVWRSRDSNWPYIAPEKQRTYAAGFVRPIDNRDPSLSEYRPTHRPPPSQIVESPPQQAQFRFQDDQHRRVPSDGYAPIPPRGRAHLEFQVQAPPQQHPVIGNQGPRYHDNRQYITPPPFYQQERQPQNALPLSRTTYDYHQRTHSADERPPTVYIKPAEDARYPLSGGRTVLIAD</sequence>
<dbReference type="Proteomes" id="UP001610334">
    <property type="component" value="Unassembled WGS sequence"/>
</dbReference>
<feature type="compositionally biased region" description="Polar residues" evidence="1">
    <location>
        <begin position="810"/>
        <end position="820"/>
    </location>
</feature>
<evidence type="ECO:0000259" key="2">
    <source>
        <dbReference type="Pfam" id="PF10056"/>
    </source>
</evidence>
<dbReference type="PANTHER" id="PTHR38113:SF1">
    <property type="entry name" value="DUF2293 DOMAIN-CONTAINING PROTEIN"/>
    <property type="match status" value="1"/>
</dbReference>
<feature type="region of interest" description="Disordered" evidence="1">
    <location>
        <begin position="788"/>
        <end position="830"/>
    </location>
</feature>
<dbReference type="EMBL" id="JBFXLT010000142">
    <property type="protein sequence ID" value="KAL2803337.1"/>
    <property type="molecule type" value="Genomic_DNA"/>
</dbReference>
<accession>A0ABR4GWD8</accession>
<evidence type="ECO:0000313" key="3">
    <source>
        <dbReference type="EMBL" id="KAL2803337.1"/>
    </source>
</evidence>
<dbReference type="PANTHER" id="PTHR38113">
    <property type="match status" value="1"/>
</dbReference>
<feature type="region of interest" description="Disordered" evidence="1">
    <location>
        <begin position="483"/>
        <end position="525"/>
    </location>
</feature>
<evidence type="ECO:0000256" key="1">
    <source>
        <dbReference type="SAM" id="MobiDB-lite"/>
    </source>
</evidence>
<gene>
    <name evidence="3" type="ORF">BJX63DRAFT_425364</name>
</gene>